<gene>
    <name evidence="5" type="ORF">CV103_04045</name>
</gene>
<evidence type="ECO:0000313" key="6">
    <source>
        <dbReference type="Proteomes" id="UP000241206"/>
    </source>
</evidence>
<evidence type="ECO:0000313" key="5">
    <source>
        <dbReference type="EMBL" id="PTD26177.1"/>
    </source>
</evidence>
<dbReference type="RefSeq" id="WP_107394033.1">
    <property type="nucleotide sequence ID" value="NZ_PHHF01000018.1"/>
</dbReference>
<feature type="domain" description="UspA" evidence="4">
    <location>
        <begin position="137"/>
        <end position="272"/>
    </location>
</feature>
<dbReference type="Proteomes" id="UP000241206">
    <property type="component" value="Unassembled WGS sequence"/>
</dbReference>
<dbReference type="AlphaFoldDB" id="A0A2T4I6F1"/>
<proteinExistence type="inferred from homology"/>
<dbReference type="PRINTS" id="PR01438">
    <property type="entry name" value="UNVRSLSTRESS"/>
</dbReference>
<reference evidence="5 6" key="1">
    <citation type="submission" date="2017-11" db="EMBL/GenBank/DDBJ databases">
        <title>Sphingomonas oleivorans sp. nov., isolated from oil-contaminated soil.</title>
        <authorList>
            <person name="Wang L."/>
            <person name="Chen L."/>
        </authorList>
    </citation>
    <scope>NUCLEOTIDE SEQUENCE [LARGE SCALE GENOMIC DNA]</scope>
    <source>
        <strain evidence="5 6">K101</strain>
    </source>
</reference>
<dbReference type="CDD" id="cd00293">
    <property type="entry name" value="USP-like"/>
    <property type="match status" value="2"/>
</dbReference>
<name>A0A2T4I6F1_9SPHN</name>
<dbReference type="InterPro" id="IPR014729">
    <property type="entry name" value="Rossmann-like_a/b/a_fold"/>
</dbReference>
<organism evidence="5 6">
    <name type="scientific">Edaphosphingomonas fennica</name>
    <dbReference type="NCBI Taxonomy" id="114404"/>
    <lineage>
        <taxon>Bacteria</taxon>
        <taxon>Pseudomonadati</taxon>
        <taxon>Pseudomonadota</taxon>
        <taxon>Alphaproteobacteria</taxon>
        <taxon>Sphingomonadales</taxon>
        <taxon>Rhizorhabdaceae</taxon>
        <taxon>Edaphosphingomonas</taxon>
    </lineage>
</organism>
<comment type="similarity">
    <text evidence="1">Belongs to the universal stress protein A family.</text>
</comment>
<dbReference type="InterPro" id="IPR006016">
    <property type="entry name" value="UspA"/>
</dbReference>
<accession>A0A2T4I6F1</accession>
<evidence type="ECO:0000256" key="2">
    <source>
        <dbReference type="ARBA" id="ARBA00022741"/>
    </source>
</evidence>
<evidence type="ECO:0000256" key="1">
    <source>
        <dbReference type="ARBA" id="ARBA00008791"/>
    </source>
</evidence>
<protein>
    <submittedName>
        <fullName evidence="5">Universal stress protein</fullName>
    </submittedName>
</protein>
<feature type="domain" description="UspA" evidence="4">
    <location>
        <begin position="6"/>
        <end position="130"/>
    </location>
</feature>
<dbReference type="PANTHER" id="PTHR46268">
    <property type="entry name" value="STRESS RESPONSE PROTEIN NHAX"/>
    <property type="match status" value="1"/>
</dbReference>
<sequence length="278" mass="30004">MHDHPNILLATDLSARSDRPFDRAASLARELGGSITLVHVLEPGAAPRGPAGMDELRATILEDLPDAGVPIHLLIERGSAPSLIAEAADREGSDLIVVGAARYNNITDFFLGTAVDYLVRHAHVPVLVVKRRAAHAYRDILIATDFSACALEATRVAAEIFPHARLNLVHAYRGAYESRLNPDEVRAEAHAEAERELGDFVSSPELAAARPRLHTQLEVGPLASVILARLRAQPIDLLVLGTHGRSPIVHAALGSRASDLLESMPCDVLMVRERAREG</sequence>
<keyword evidence="2" id="KW-0547">Nucleotide-binding</keyword>
<comment type="caution">
    <text evidence="5">The sequence shown here is derived from an EMBL/GenBank/DDBJ whole genome shotgun (WGS) entry which is preliminary data.</text>
</comment>
<evidence type="ECO:0000259" key="4">
    <source>
        <dbReference type="Pfam" id="PF00582"/>
    </source>
</evidence>
<keyword evidence="3" id="KW-0067">ATP-binding</keyword>
<dbReference type="SUPFAM" id="SSF52402">
    <property type="entry name" value="Adenine nucleotide alpha hydrolases-like"/>
    <property type="match status" value="2"/>
</dbReference>
<dbReference type="GO" id="GO:0005524">
    <property type="term" value="F:ATP binding"/>
    <property type="evidence" value="ECO:0007669"/>
    <property type="project" value="UniProtKB-KW"/>
</dbReference>
<dbReference type="Pfam" id="PF00582">
    <property type="entry name" value="Usp"/>
    <property type="match status" value="2"/>
</dbReference>
<dbReference type="Gene3D" id="3.40.50.620">
    <property type="entry name" value="HUPs"/>
    <property type="match status" value="2"/>
</dbReference>
<dbReference type="InterPro" id="IPR006015">
    <property type="entry name" value="Universal_stress_UspA"/>
</dbReference>
<evidence type="ECO:0000256" key="3">
    <source>
        <dbReference type="ARBA" id="ARBA00022840"/>
    </source>
</evidence>
<dbReference type="EMBL" id="PHHF01000018">
    <property type="protein sequence ID" value="PTD26177.1"/>
    <property type="molecule type" value="Genomic_DNA"/>
</dbReference>
<dbReference type="PANTHER" id="PTHR46268:SF27">
    <property type="entry name" value="UNIVERSAL STRESS PROTEIN RV2623"/>
    <property type="match status" value="1"/>
</dbReference>
<keyword evidence="6" id="KW-1185">Reference proteome</keyword>